<dbReference type="PANTHER" id="PTHR33603:SF1">
    <property type="entry name" value="RIBOSOMAL RNA LARGE SUBUNIT METHYLTRANSFERASE H"/>
    <property type="match status" value="1"/>
</dbReference>
<evidence type="ECO:0000256" key="2">
    <source>
        <dbReference type="ARBA" id="ARBA00022679"/>
    </source>
</evidence>
<dbReference type="STRING" id="1427503.HE1_00626"/>
<dbReference type="PANTHER" id="PTHR33603">
    <property type="entry name" value="METHYLTRANSFERASE"/>
    <property type="match status" value="1"/>
</dbReference>
<organism evidence="5 6">
    <name type="scientific">Holospora elegans E1</name>
    <dbReference type="NCBI Taxonomy" id="1427503"/>
    <lineage>
        <taxon>Bacteria</taxon>
        <taxon>Pseudomonadati</taxon>
        <taxon>Pseudomonadota</taxon>
        <taxon>Alphaproteobacteria</taxon>
        <taxon>Holosporales</taxon>
        <taxon>Holosporaceae</taxon>
        <taxon>Holospora</taxon>
    </lineage>
</organism>
<sequence>MMSVLTIYAGGKLKPPFDALCNLYVKRLSPLKISVKEMEEKQWKSLVKLKSQRWIMWDEKGIQFTSSEFWKKLDTLSPYHICFFIGESFGIPKNIFNQNDEIWSFGLMTWPHLFARAMLLEQLYRKILAQKGHPYSFV</sequence>
<dbReference type="Gene3D" id="3.40.1280.10">
    <property type="match status" value="1"/>
</dbReference>
<keyword evidence="6" id="KW-1185">Reference proteome</keyword>
<evidence type="ECO:0000256" key="3">
    <source>
        <dbReference type="ARBA" id="ARBA00022691"/>
    </source>
</evidence>
<evidence type="ECO:0000256" key="4">
    <source>
        <dbReference type="ARBA" id="ARBA00038303"/>
    </source>
</evidence>
<dbReference type="SUPFAM" id="SSF75217">
    <property type="entry name" value="alpha/beta knot"/>
    <property type="match status" value="1"/>
</dbReference>
<keyword evidence="1 5" id="KW-0489">Methyltransferase</keyword>
<comment type="similarity">
    <text evidence="4">Belongs to the RNA methyltransferase RlmH family.</text>
</comment>
<dbReference type="InterPro" id="IPR029028">
    <property type="entry name" value="Alpha/beta_knot_MTases"/>
</dbReference>
<dbReference type="Pfam" id="PF02590">
    <property type="entry name" value="SPOUT_MTase"/>
    <property type="match status" value="1"/>
</dbReference>
<keyword evidence="3" id="KW-0949">S-adenosyl-L-methionine</keyword>
<dbReference type="AlphaFoldDB" id="A0A023DXX0"/>
<evidence type="ECO:0000256" key="1">
    <source>
        <dbReference type="ARBA" id="ARBA00022603"/>
    </source>
</evidence>
<name>A0A023DXX0_9PROT</name>
<dbReference type="InterPro" id="IPR003742">
    <property type="entry name" value="RlmH-like"/>
</dbReference>
<keyword evidence="2 5" id="KW-0808">Transferase</keyword>
<evidence type="ECO:0000313" key="6">
    <source>
        <dbReference type="Proteomes" id="UP000024842"/>
    </source>
</evidence>
<dbReference type="InterPro" id="IPR029026">
    <property type="entry name" value="tRNA_m1G_MTases_N"/>
</dbReference>
<dbReference type="CDD" id="cd18081">
    <property type="entry name" value="RlmH-like"/>
    <property type="match status" value="1"/>
</dbReference>
<protein>
    <submittedName>
        <fullName evidence="5">Ribosomal RNA large subunit methyltransferase H</fullName>
    </submittedName>
</protein>
<dbReference type="GO" id="GO:0008168">
    <property type="term" value="F:methyltransferase activity"/>
    <property type="evidence" value="ECO:0007669"/>
    <property type="project" value="UniProtKB-KW"/>
</dbReference>
<dbReference type="OrthoDB" id="9806643at2"/>
<dbReference type="GO" id="GO:0006364">
    <property type="term" value="P:rRNA processing"/>
    <property type="evidence" value="ECO:0007669"/>
    <property type="project" value="InterPro"/>
</dbReference>
<dbReference type="GO" id="GO:0032259">
    <property type="term" value="P:methylation"/>
    <property type="evidence" value="ECO:0007669"/>
    <property type="project" value="UniProtKB-KW"/>
</dbReference>
<dbReference type="Proteomes" id="UP000024842">
    <property type="component" value="Unassembled WGS sequence"/>
</dbReference>
<reference evidence="5 6" key="1">
    <citation type="journal article" date="2014" name="FEMS Microbiol. Lett.">
        <title>Draft genome sequences of three Holospora species (Holospora obtusa, Holospora undulata, and Holospora elegans), endonuclear symbiotic bacteria of the ciliate Paramecium caudatum.</title>
        <authorList>
            <person name="Dohra H."/>
            <person name="Tanaka K."/>
            <person name="Suzuki T."/>
            <person name="Fujishima M."/>
            <person name="Suzuki H."/>
        </authorList>
    </citation>
    <scope>NUCLEOTIDE SEQUENCE [LARGE SCALE GENOMIC DNA]</scope>
    <source>
        <strain evidence="5 6">E1</strain>
    </source>
</reference>
<proteinExistence type="inferred from homology"/>
<gene>
    <name evidence="5" type="ORF">HE1_00626</name>
</gene>
<evidence type="ECO:0000313" key="5">
    <source>
        <dbReference type="EMBL" id="GAJ46298.1"/>
    </source>
</evidence>
<dbReference type="EMBL" id="BAUP01000081">
    <property type="protein sequence ID" value="GAJ46298.1"/>
    <property type="molecule type" value="Genomic_DNA"/>
</dbReference>
<comment type="caution">
    <text evidence="5">The sequence shown here is derived from an EMBL/GenBank/DDBJ whole genome shotgun (WGS) entry which is preliminary data.</text>
</comment>
<accession>A0A023DXX0</accession>